<feature type="signal peptide" evidence="1">
    <location>
        <begin position="1"/>
        <end position="24"/>
    </location>
</feature>
<dbReference type="AlphaFoldDB" id="A0A9K3P103"/>
<evidence type="ECO:0000256" key="1">
    <source>
        <dbReference type="SAM" id="SignalP"/>
    </source>
</evidence>
<evidence type="ECO:0000313" key="2">
    <source>
        <dbReference type="EMBL" id="KAF5820657.1"/>
    </source>
</evidence>
<protein>
    <submittedName>
        <fullName evidence="2">Uncharacterized protein</fullName>
    </submittedName>
</protein>
<proteinExistence type="predicted"/>
<name>A0A9K3P103_HELAN</name>
<gene>
    <name evidence="2" type="ORF">HanXRQr2_Chr01g0004651</name>
</gene>
<sequence>MVFSYKFNTLVMFICLNYLRTCHLQGIELILLGEDVHQHEFPKKIKMKFRSLQQSDWRFSAKDKEFWNMVSRDFHDI</sequence>
<comment type="caution">
    <text evidence="2">The sequence shown here is derived from an EMBL/GenBank/DDBJ whole genome shotgun (WGS) entry which is preliminary data.</text>
</comment>
<dbReference type="Gramene" id="mRNA:HanXRQr2_Chr01g0004651">
    <property type="protein sequence ID" value="mRNA:HanXRQr2_Chr01g0004651"/>
    <property type="gene ID" value="HanXRQr2_Chr01g0004651"/>
</dbReference>
<reference evidence="2" key="1">
    <citation type="journal article" date="2017" name="Nature">
        <title>The sunflower genome provides insights into oil metabolism, flowering and Asterid evolution.</title>
        <authorList>
            <person name="Badouin H."/>
            <person name="Gouzy J."/>
            <person name="Grassa C.J."/>
            <person name="Murat F."/>
            <person name="Staton S.E."/>
            <person name="Cottret L."/>
            <person name="Lelandais-Briere C."/>
            <person name="Owens G.L."/>
            <person name="Carrere S."/>
            <person name="Mayjonade B."/>
            <person name="Legrand L."/>
            <person name="Gill N."/>
            <person name="Kane N.C."/>
            <person name="Bowers J.E."/>
            <person name="Hubner S."/>
            <person name="Bellec A."/>
            <person name="Berard A."/>
            <person name="Berges H."/>
            <person name="Blanchet N."/>
            <person name="Boniface M.C."/>
            <person name="Brunel D."/>
            <person name="Catrice O."/>
            <person name="Chaidir N."/>
            <person name="Claudel C."/>
            <person name="Donnadieu C."/>
            <person name="Faraut T."/>
            <person name="Fievet G."/>
            <person name="Helmstetter N."/>
            <person name="King M."/>
            <person name="Knapp S.J."/>
            <person name="Lai Z."/>
            <person name="Le Paslier M.C."/>
            <person name="Lippi Y."/>
            <person name="Lorenzon L."/>
            <person name="Mandel J.R."/>
            <person name="Marage G."/>
            <person name="Marchand G."/>
            <person name="Marquand E."/>
            <person name="Bret-Mestries E."/>
            <person name="Morien E."/>
            <person name="Nambeesan S."/>
            <person name="Nguyen T."/>
            <person name="Pegot-Espagnet P."/>
            <person name="Pouilly N."/>
            <person name="Raftis F."/>
            <person name="Sallet E."/>
            <person name="Schiex T."/>
            <person name="Thomas J."/>
            <person name="Vandecasteele C."/>
            <person name="Vares D."/>
            <person name="Vear F."/>
            <person name="Vautrin S."/>
            <person name="Crespi M."/>
            <person name="Mangin B."/>
            <person name="Burke J.M."/>
            <person name="Salse J."/>
            <person name="Munos S."/>
            <person name="Vincourt P."/>
            <person name="Rieseberg L.H."/>
            <person name="Langlade N.B."/>
        </authorList>
    </citation>
    <scope>NUCLEOTIDE SEQUENCE</scope>
    <source>
        <tissue evidence="2">Leaves</tissue>
    </source>
</reference>
<reference evidence="2" key="2">
    <citation type="submission" date="2020-06" db="EMBL/GenBank/DDBJ databases">
        <title>Helianthus annuus Genome sequencing and assembly Release 2.</title>
        <authorList>
            <person name="Gouzy J."/>
            <person name="Langlade N."/>
            <person name="Munos S."/>
        </authorList>
    </citation>
    <scope>NUCLEOTIDE SEQUENCE</scope>
    <source>
        <tissue evidence="2">Leaves</tissue>
    </source>
</reference>
<keyword evidence="3" id="KW-1185">Reference proteome</keyword>
<accession>A0A9K3P103</accession>
<keyword evidence="1" id="KW-0732">Signal</keyword>
<evidence type="ECO:0000313" key="3">
    <source>
        <dbReference type="Proteomes" id="UP000215914"/>
    </source>
</evidence>
<feature type="chain" id="PRO_5039941592" evidence="1">
    <location>
        <begin position="25"/>
        <end position="77"/>
    </location>
</feature>
<dbReference type="Proteomes" id="UP000215914">
    <property type="component" value="Unassembled WGS sequence"/>
</dbReference>
<dbReference type="EMBL" id="MNCJ02000316">
    <property type="protein sequence ID" value="KAF5820657.1"/>
    <property type="molecule type" value="Genomic_DNA"/>
</dbReference>
<organism evidence="2 3">
    <name type="scientific">Helianthus annuus</name>
    <name type="common">Common sunflower</name>
    <dbReference type="NCBI Taxonomy" id="4232"/>
    <lineage>
        <taxon>Eukaryota</taxon>
        <taxon>Viridiplantae</taxon>
        <taxon>Streptophyta</taxon>
        <taxon>Embryophyta</taxon>
        <taxon>Tracheophyta</taxon>
        <taxon>Spermatophyta</taxon>
        <taxon>Magnoliopsida</taxon>
        <taxon>eudicotyledons</taxon>
        <taxon>Gunneridae</taxon>
        <taxon>Pentapetalae</taxon>
        <taxon>asterids</taxon>
        <taxon>campanulids</taxon>
        <taxon>Asterales</taxon>
        <taxon>Asteraceae</taxon>
        <taxon>Asteroideae</taxon>
        <taxon>Heliantheae alliance</taxon>
        <taxon>Heliantheae</taxon>
        <taxon>Helianthus</taxon>
    </lineage>
</organism>